<evidence type="ECO:0000313" key="3">
    <source>
        <dbReference type="Proteomes" id="UP001235712"/>
    </source>
</evidence>
<organism evidence="2 3">
    <name type="scientific">Kineosporia succinea</name>
    <dbReference type="NCBI Taxonomy" id="84632"/>
    <lineage>
        <taxon>Bacteria</taxon>
        <taxon>Bacillati</taxon>
        <taxon>Actinomycetota</taxon>
        <taxon>Actinomycetes</taxon>
        <taxon>Kineosporiales</taxon>
        <taxon>Kineosporiaceae</taxon>
        <taxon>Kineosporia</taxon>
    </lineage>
</organism>
<feature type="domain" description="D-serine dehydratase-like" evidence="1">
    <location>
        <begin position="305"/>
        <end position="402"/>
    </location>
</feature>
<dbReference type="PANTHER" id="PTHR28004">
    <property type="entry name" value="ZGC:162816-RELATED"/>
    <property type="match status" value="1"/>
</dbReference>
<comment type="caution">
    <text evidence="2">The sequence shown here is derived from an EMBL/GenBank/DDBJ whole genome shotgun (WGS) entry which is preliminary data.</text>
</comment>
<dbReference type="InterPro" id="IPR051466">
    <property type="entry name" value="D-amino_acid_metab_enzyme"/>
</dbReference>
<dbReference type="Gene3D" id="2.40.37.20">
    <property type="entry name" value="D-serine dehydratase-like domain"/>
    <property type="match status" value="1"/>
</dbReference>
<dbReference type="RefSeq" id="WP_307247106.1">
    <property type="nucleotide sequence ID" value="NZ_JAUSQZ010000001.1"/>
</dbReference>
<dbReference type="InterPro" id="IPR042208">
    <property type="entry name" value="D-ser_dehydrat-like_sf"/>
</dbReference>
<accession>A0ABT9P8Y9</accession>
<dbReference type="InterPro" id="IPR029066">
    <property type="entry name" value="PLP-binding_barrel"/>
</dbReference>
<dbReference type="InterPro" id="IPR026956">
    <property type="entry name" value="D-ser_dehydrat-like_dom"/>
</dbReference>
<dbReference type="Proteomes" id="UP001235712">
    <property type="component" value="Unassembled WGS sequence"/>
</dbReference>
<dbReference type="SUPFAM" id="SSF51419">
    <property type="entry name" value="PLP-binding barrel"/>
    <property type="match status" value="1"/>
</dbReference>
<proteinExistence type="predicted"/>
<dbReference type="Gene3D" id="3.20.20.10">
    <property type="entry name" value="Alanine racemase"/>
    <property type="match status" value="1"/>
</dbReference>
<gene>
    <name evidence="2" type="ORF">J2S57_004917</name>
</gene>
<dbReference type="SMART" id="SM01119">
    <property type="entry name" value="D-ser_dehydrat"/>
    <property type="match status" value="1"/>
</dbReference>
<reference evidence="2 3" key="1">
    <citation type="submission" date="2023-07" db="EMBL/GenBank/DDBJ databases">
        <title>Sequencing the genomes of 1000 actinobacteria strains.</title>
        <authorList>
            <person name="Klenk H.-P."/>
        </authorList>
    </citation>
    <scope>NUCLEOTIDE SEQUENCE [LARGE SCALE GENOMIC DNA]</scope>
    <source>
        <strain evidence="2 3">DSM 44388</strain>
    </source>
</reference>
<dbReference type="Pfam" id="PF14031">
    <property type="entry name" value="D-ser_dehydrat"/>
    <property type="match status" value="1"/>
</dbReference>
<dbReference type="PANTHER" id="PTHR28004:SF8">
    <property type="entry name" value="D-SERINE DEAMINASE"/>
    <property type="match status" value="1"/>
</dbReference>
<protein>
    <submittedName>
        <fullName evidence="2">D-serine deaminase-like pyridoxal phosphate-dependent protein</fullName>
    </submittedName>
</protein>
<keyword evidence="3" id="KW-1185">Reference proteome</keyword>
<dbReference type="EMBL" id="JAUSQZ010000001">
    <property type="protein sequence ID" value="MDP9829168.1"/>
    <property type="molecule type" value="Genomic_DNA"/>
</dbReference>
<evidence type="ECO:0000259" key="1">
    <source>
        <dbReference type="SMART" id="SM01119"/>
    </source>
</evidence>
<sequence>MSDLADLPVSVTEKGWGSLAARGQVTARSLSAQPRPLLGGDFTFPLAVLSRSALTSNIEAMAAWCEQRGVRIAPHGKTYMSPEIAQQQLDSGAWALTVASVSQMQAYYAHGVRRFLVANQLADRAGIAWVAARDDLEVWVNVDSAAGVGFLADELAGSARVVNVFVELGHPGGRTGARSVADAVAVAHAAAARPELRLAGVSGYEGTLGHHGLPEENARVAGWAADLAGLGASLFGNGLLETGYVLTAGGSAFPDVVAATLRERAGAGDPVIVLRSGAYAVHDDGYYASVTPHDRGADGPVLRPALSVWAPVLSRPEAELALLLLGRRDAGFDEGLPVPREVLRRNGERVAVDDLTVTALNDQHGFLRLPAGFELGPGDLVRLGISHPCTTLDKWRVIPVADDEEQVVGLVHTFF</sequence>
<name>A0ABT9P8Y9_9ACTN</name>
<evidence type="ECO:0000313" key="2">
    <source>
        <dbReference type="EMBL" id="MDP9829168.1"/>
    </source>
</evidence>